<keyword evidence="1" id="KW-0175">Coiled coil</keyword>
<dbReference type="EMBL" id="JAWDJX010000002">
    <property type="protein sequence ID" value="KAK3058339.1"/>
    <property type="molecule type" value="Genomic_DNA"/>
</dbReference>
<dbReference type="AlphaFoldDB" id="A0AAJ0LWV6"/>
<dbReference type="Proteomes" id="UP001271007">
    <property type="component" value="Unassembled WGS sequence"/>
</dbReference>
<evidence type="ECO:0000313" key="2">
    <source>
        <dbReference type="EMBL" id="KAK3058339.1"/>
    </source>
</evidence>
<evidence type="ECO:0000256" key="1">
    <source>
        <dbReference type="SAM" id="Coils"/>
    </source>
</evidence>
<sequence>MESVSVPLQSTFAQWEITTKLLDNKLGQRTNVESSATARSRQGFERAKSSLLDGRLEECVTAATNTVAIPAIPRPFQVLSQMLIVAEEKDWKTLQQHYRSSIDIIYAEPVESILKSDEVAQCGLHQLRALQEVMMAMFALLYRKFDTGSRGEPLEKPEDIQAEVTVSASGCARSEKHAPVLAIQDPNALKANKTSNTEQNSSHPTTVEQQLAALKKAVAAAEDREKLRVSADEAREKMELERNNAQIANHQRQIVMLRARNDEIIDAWNLGPGA</sequence>
<accession>A0AAJ0LWV6</accession>
<protein>
    <submittedName>
        <fullName evidence="2">Uncharacterized protein</fullName>
    </submittedName>
</protein>
<gene>
    <name evidence="2" type="ORF">LTR09_001417</name>
</gene>
<comment type="caution">
    <text evidence="2">The sequence shown here is derived from an EMBL/GenBank/DDBJ whole genome shotgun (WGS) entry which is preliminary data.</text>
</comment>
<reference evidence="2" key="1">
    <citation type="submission" date="2023-04" db="EMBL/GenBank/DDBJ databases">
        <title>Black Yeasts Isolated from many extreme environments.</title>
        <authorList>
            <person name="Coleine C."/>
            <person name="Stajich J.E."/>
            <person name="Selbmann L."/>
        </authorList>
    </citation>
    <scope>NUCLEOTIDE SEQUENCE</scope>
    <source>
        <strain evidence="2">CCFEE 5312</strain>
    </source>
</reference>
<keyword evidence="3" id="KW-1185">Reference proteome</keyword>
<name>A0AAJ0LWV6_9PEZI</name>
<evidence type="ECO:0000313" key="3">
    <source>
        <dbReference type="Proteomes" id="UP001271007"/>
    </source>
</evidence>
<organism evidence="2 3">
    <name type="scientific">Extremus antarcticus</name>
    <dbReference type="NCBI Taxonomy" id="702011"/>
    <lineage>
        <taxon>Eukaryota</taxon>
        <taxon>Fungi</taxon>
        <taxon>Dikarya</taxon>
        <taxon>Ascomycota</taxon>
        <taxon>Pezizomycotina</taxon>
        <taxon>Dothideomycetes</taxon>
        <taxon>Dothideomycetidae</taxon>
        <taxon>Mycosphaerellales</taxon>
        <taxon>Extremaceae</taxon>
        <taxon>Extremus</taxon>
    </lineage>
</organism>
<feature type="coiled-coil region" evidence="1">
    <location>
        <begin position="217"/>
        <end position="260"/>
    </location>
</feature>
<proteinExistence type="predicted"/>